<evidence type="ECO:0000256" key="2">
    <source>
        <dbReference type="ARBA" id="ARBA00022472"/>
    </source>
</evidence>
<evidence type="ECO:0000256" key="1">
    <source>
        <dbReference type="ARBA" id="ARBA00005565"/>
    </source>
</evidence>
<evidence type="ECO:0000259" key="6">
    <source>
        <dbReference type="Pfam" id="PF00156"/>
    </source>
</evidence>
<gene>
    <name evidence="5 7" type="primary">pyrR</name>
    <name evidence="7" type="ORF">H9728_04485</name>
</gene>
<keyword evidence="5 7" id="KW-0808">Transferase</keyword>
<evidence type="ECO:0000313" key="7">
    <source>
        <dbReference type="EMBL" id="HIY78280.1"/>
    </source>
</evidence>
<evidence type="ECO:0000256" key="4">
    <source>
        <dbReference type="ARBA" id="ARBA00023163"/>
    </source>
</evidence>
<evidence type="ECO:0000256" key="5">
    <source>
        <dbReference type="HAMAP-Rule" id="MF_01219"/>
    </source>
</evidence>
<keyword evidence="5 7" id="KW-0328">Glycosyltransferase</keyword>
<dbReference type="GO" id="GO:0004845">
    <property type="term" value="F:uracil phosphoribosyltransferase activity"/>
    <property type="evidence" value="ECO:0007669"/>
    <property type="project" value="UniProtKB-UniRule"/>
</dbReference>
<comment type="function">
    <text evidence="5">Regulates transcriptional attenuation of the pyrimidine nucleotide (pyr) operon by binding in a uridine-dependent manner to specific sites on pyr mRNA. This disrupts an antiterminator hairpin in the RNA and favors formation of a downstream transcription terminator, leading to a reduced expression of downstream genes.</text>
</comment>
<dbReference type="HAMAP" id="MF_01219">
    <property type="entry name" value="PyrR"/>
    <property type="match status" value="1"/>
</dbReference>
<dbReference type="GO" id="GO:0003723">
    <property type="term" value="F:RNA binding"/>
    <property type="evidence" value="ECO:0007669"/>
    <property type="project" value="UniProtKB-UniRule"/>
</dbReference>
<dbReference type="CDD" id="cd06223">
    <property type="entry name" value="PRTases_typeI"/>
    <property type="match status" value="1"/>
</dbReference>
<protein>
    <recommendedName>
        <fullName evidence="5">Bifunctional protein PyrR</fullName>
    </recommendedName>
    <domain>
        <recommendedName>
            <fullName evidence="5">Pyrimidine operon regulatory protein</fullName>
        </recommendedName>
    </domain>
    <domain>
        <recommendedName>
            <fullName evidence="5">Uracil phosphoribosyltransferase</fullName>
            <shortName evidence="5">UPRTase</shortName>
            <ecNumber evidence="5">2.4.2.9</ecNumber>
        </recommendedName>
    </domain>
</protein>
<evidence type="ECO:0000313" key="8">
    <source>
        <dbReference type="Proteomes" id="UP000824135"/>
    </source>
</evidence>
<dbReference type="NCBIfam" id="NF003549">
    <property type="entry name" value="PRK05205.1-5"/>
    <property type="match status" value="1"/>
</dbReference>
<keyword evidence="3 5" id="KW-0805">Transcription regulation</keyword>
<accession>A0A9D1Z8V9</accession>
<keyword evidence="2 5" id="KW-0806">Transcription termination</keyword>
<dbReference type="FunFam" id="3.40.50.2020:FF:000020">
    <property type="entry name" value="Bifunctional protein PyrR"/>
    <property type="match status" value="1"/>
</dbReference>
<dbReference type="EMBL" id="DXCO01000033">
    <property type="protein sequence ID" value="HIY78280.1"/>
    <property type="molecule type" value="Genomic_DNA"/>
</dbReference>
<comment type="function">
    <text evidence="5">Also displays a weak uracil phosphoribosyltransferase activity which is not physiologically significant.</text>
</comment>
<dbReference type="EC" id="2.4.2.9" evidence="5"/>
<feature type="domain" description="Phosphoribosyltransferase" evidence="6">
    <location>
        <begin position="8"/>
        <end position="161"/>
    </location>
</feature>
<dbReference type="InterPro" id="IPR023050">
    <property type="entry name" value="PyrR"/>
</dbReference>
<dbReference type="PANTHER" id="PTHR11608:SF0">
    <property type="entry name" value="BIFUNCTIONAL PROTEIN PYRR"/>
    <property type="match status" value="1"/>
</dbReference>
<keyword evidence="4 5" id="KW-0804">Transcription</keyword>
<comment type="similarity">
    <text evidence="1 5">Belongs to the purine/pyrimidine phosphoribosyltransferase family. PyrR subfamily.</text>
</comment>
<dbReference type="Proteomes" id="UP000824135">
    <property type="component" value="Unassembled WGS sequence"/>
</dbReference>
<evidence type="ECO:0000256" key="3">
    <source>
        <dbReference type="ARBA" id="ARBA00023015"/>
    </source>
</evidence>
<comment type="catalytic activity">
    <reaction evidence="5">
        <text>UMP + diphosphate = 5-phospho-alpha-D-ribose 1-diphosphate + uracil</text>
        <dbReference type="Rhea" id="RHEA:13017"/>
        <dbReference type="ChEBI" id="CHEBI:17568"/>
        <dbReference type="ChEBI" id="CHEBI:33019"/>
        <dbReference type="ChEBI" id="CHEBI:57865"/>
        <dbReference type="ChEBI" id="CHEBI:58017"/>
        <dbReference type="EC" id="2.4.2.9"/>
    </reaction>
</comment>
<dbReference type="InterPro" id="IPR000836">
    <property type="entry name" value="PRTase_dom"/>
</dbReference>
<keyword evidence="5" id="KW-0694">RNA-binding</keyword>
<dbReference type="SUPFAM" id="SSF53271">
    <property type="entry name" value="PRTase-like"/>
    <property type="match status" value="1"/>
</dbReference>
<comment type="subunit">
    <text evidence="5">Homodimer and homohexamer; in equilibrium.</text>
</comment>
<proteinExistence type="inferred from homology"/>
<dbReference type="GO" id="GO:0006353">
    <property type="term" value="P:DNA-templated transcription termination"/>
    <property type="evidence" value="ECO:0007669"/>
    <property type="project" value="UniProtKB-UniRule"/>
</dbReference>
<reference evidence="7" key="2">
    <citation type="submission" date="2021-04" db="EMBL/GenBank/DDBJ databases">
        <authorList>
            <person name="Gilroy R."/>
        </authorList>
    </citation>
    <scope>NUCLEOTIDE SEQUENCE</scope>
    <source>
        <strain evidence="7">CHK199-9574</strain>
    </source>
</reference>
<dbReference type="InterPro" id="IPR029057">
    <property type="entry name" value="PRTase-like"/>
</dbReference>
<dbReference type="InterPro" id="IPR050137">
    <property type="entry name" value="PyrR_bifunctional"/>
</dbReference>
<organism evidence="7 8">
    <name type="scientific">Candidatus Borkfalkia excrementavium</name>
    <dbReference type="NCBI Taxonomy" id="2838505"/>
    <lineage>
        <taxon>Bacteria</taxon>
        <taxon>Bacillati</taxon>
        <taxon>Bacillota</taxon>
        <taxon>Clostridia</taxon>
        <taxon>Christensenellales</taxon>
        <taxon>Christensenellaceae</taxon>
        <taxon>Candidatus Borkfalkia</taxon>
    </lineage>
</organism>
<dbReference type="Pfam" id="PF00156">
    <property type="entry name" value="Pribosyltran"/>
    <property type="match status" value="1"/>
</dbReference>
<feature type="short sequence motif" description="PRPP-binding" evidence="5">
    <location>
        <begin position="98"/>
        <end position="110"/>
    </location>
</feature>
<dbReference type="Gene3D" id="3.40.50.2020">
    <property type="match status" value="1"/>
</dbReference>
<sequence>MPERILMDGGAIARTLNRLSHEIYERNKGLENVCLIGIRRRGEILARRIRDLIRENYACDLPCAGLDIGMYRDDLVSNYFVPDARANSLGFDVNGKRVVLCDDVLHTGRSVRAAIEAIFDLGRPASIRLLVLCDRGGREMPVFADFVGKNVPTSRSEFIDVRLKEIEGEDALGIRGADPAAGARG</sequence>
<comment type="caution">
    <text evidence="7">The sequence shown here is derived from an EMBL/GenBank/DDBJ whole genome shotgun (WGS) entry which is preliminary data.</text>
</comment>
<dbReference type="PANTHER" id="PTHR11608">
    <property type="entry name" value="BIFUNCTIONAL PROTEIN PYRR"/>
    <property type="match status" value="1"/>
</dbReference>
<dbReference type="AlphaFoldDB" id="A0A9D1Z8V9"/>
<reference evidence="7" key="1">
    <citation type="journal article" date="2021" name="PeerJ">
        <title>Extensive microbial diversity within the chicken gut microbiome revealed by metagenomics and culture.</title>
        <authorList>
            <person name="Gilroy R."/>
            <person name="Ravi A."/>
            <person name="Getino M."/>
            <person name="Pursley I."/>
            <person name="Horton D.L."/>
            <person name="Alikhan N.F."/>
            <person name="Baker D."/>
            <person name="Gharbi K."/>
            <person name="Hall N."/>
            <person name="Watson M."/>
            <person name="Adriaenssens E.M."/>
            <person name="Foster-Nyarko E."/>
            <person name="Jarju S."/>
            <person name="Secka A."/>
            <person name="Antonio M."/>
            <person name="Oren A."/>
            <person name="Chaudhuri R.R."/>
            <person name="La Ragione R."/>
            <person name="Hildebrand F."/>
            <person name="Pallen M.J."/>
        </authorList>
    </citation>
    <scope>NUCLEOTIDE SEQUENCE</scope>
    <source>
        <strain evidence="7">CHK199-9574</strain>
    </source>
</reference>
<name>A0A9D1Z8V9_9FIRM</name>